<dbReference type="Gene3D" id="2.30.30.490">
    <property type="match status" value="2"/>
</dbReference>
<protein>
    <recommendedName>
        <fullName evidence="16">Cytosine-specific methyltransferase</fullName>
        <ecNumber evidence="16">2.1.1.37</ecNumber>
    </recommendedName>
</protein>
<evidence type="ECO:0000256" key="7">
    <source>
        <dbReference type="ARBA" id="ARBA00022771"/>
    </source>
</evidence>
<dbReference type="PANTHER" id="PTHR10629">
    <property type="entry name" value="CYTOSINE-SPECIFIC METHYLTRANSFERASE"/>
    <property type="match status" value="1"/>
</dbReference>
<feature type="binding site" evidence="12">
    <location>
        <position position="46"/>
    </location>
    <ligand>
        <name>Zn(2+)</name>
        <dbReference type="ChEBI" id="CHEBI:29105"/>
    </ligand>
</feature>
<evidence type="ECO:0000256" key="6">
    <source>
        <dbReference type="ARBA" id="ARBA00022737"/>
    </source>
</evidence>
<dbReference type="Pfam" id="PF00145">
    <property type="entry name" value="DNA_methylase"/>
    <property type="match status" value="1"/>
</dbReference>
<dbReference type="NCBIfam" id="TIGR00675">
    <property type="entry name" value="dcm"/>
    <property type="match status" value="1"/>
</dbReference>
<feature type="binding site" evidence="12">
    <location>
        <position position="107"/>
    </location>
    <ligand>
        <name>Zn(2+)</name>
        <dbReference type="ChEBI" id="CHEBI:29105"/>
    </ligand>
</feature>
<dbReference type="PANTHER" id="PTHR10629:SF52">
    <property type="entry name" value="DNA (CYTOSINE-5)-METHYLTRANSFERASE 1"/>
    <property type="match status" value="1"/>
</dbReference>
<comment type="subcellular location">
    <subcellularLocation>
        <location evidence="1">Nucleus</location>
    </subcellularLocation>
</comment>
<evidence type="ECO:0000256" key="5">
    <source>
        <dbReference type="ARBA" id="ARBA00022723"/>
    </source>
</evidence>
<dbReference type="InterPro" id="IPR022702">
    <property type="entry name" value="Cytosine_MeTrfase1_RFD"/>
</dbReference>
<comment type="caution">
    <text evidence="19">The sequence shown here is derived from an EMBL/GenBank/DDBJ whole genome shotgun (WGS) entry which is preliminary data.</text>
</comment>
<reference evidence="19 20" key="1">
    <citation type="journal article" date="2021" name="BMC Biol.">
        <title>Horizontally acquired antibacterial genes associated with adaptive radiation of ladybird beetles.</title>
        <authorList>
            <person name="Li H.S."/>
            <person name="Tang X.F."/>
            <person name="Huang Y.H."/>
            <person name="Xu Z.Y."/>
            <person name="Chen M.L."/>
            <person name="Du X.Y."/>
            <person name="Qiu B.Y."/>
            <person name="Chen P.T."/>
            <person name="Zhang W."/>
            <person name="Slipinski A."/>
            <person name="Escalona H.E."/>
            <person name="Waterhouse R.M."/>
            <person name="Zwick A."/>
            <person name="Pang H."/>
        </authorList>
    </citation>
    <scope>NUCLEOTIDE SEQUENCE [LARGE SCALE GENOMIC DNA]</scope>
    <source>
        <strain evidence="19">SYSU2018</strain>
    </source>
</reference>
<name>A0ABD2N0L5_9CUCU</name>
<organism evidence="19 20">
    <name type="scientific">Cryptolaemus montrouzieri</name>
    <dbReference type="NCBI Taxonomy" id="559131"/>
    <lineage>
        <taxon>Eukaryota</taxon>
        <taxon>Metazoa</taxon>
        <taxon>Ecdysozoa</taxon>
        <taxon>Arthropoda</taxon>
        <taxon>Hexapoda</taxon>
        <taxon>Insecta</taxon>
        <taxon>Pterygota</taxon>
        <taxon>Neoptera</taxon>
        <taxon>Endopterygota</taxon>
        <taxon>Coleoptera</taxon>
        <taxon>Polyphaga</taxon>
        <taxon>Cucujiformia</taxon>
        <taxon>Coccinelloidea</taxon>
        <taxon>Coccinellidae</taxon>
        <taxon>Scymninae</taxon>
        <taxon>Scymnini</taxon>
        <taxon>Cryptolaemus</taxon>
    </lineage>
</organism>
<dbReference type="InterPro" id="IPR018117">
    <property type="entry name" value="C5_DNA_meth_AS"/>
</dbReference>
<dbReference type="PROSITE" id="PS00094">
    <property type="entry name" value="C5_MTASE_1"/>
    <property type="match status" value="1"/>
</dbReference>
<dbReference type="EMBL" id="JABFTP020000042">
    <property type="protein sequence ID" value="KAL3272241.1"/>
    <property type="molecule type" value="Genomic_DNA"/>
</dbReference>
<evidence type="ECO:0000256" key="13">
    <source>
        <dbReference type="PROSITE-ProRule" id="PRU00509"/>
    </source>
</evidence>
<dbReference type="SMART" id="SM00439">
    <property type="entry name" value="BAH"/>
    <property type="match status" value="2"/>
</dbReference>
<dbReference type="Gene3D" id="3.90.120.10">
    <property type="entry name" value="DNA Methylase, subunit A, domain 2"/>
    <property type="match status" value="1"/>
</dbReference>
<feature type="active site" evidence="11 14">
    <location>
        <position position="860"/>
    </location>
</feature>
<evidence type="ECO:0000256" key="3">
    <source>
        <dbReference type="ARBA" id="ARBA00022679"/>
    </source>
</evidence>
<dbReference type="InterPro" id="IPR001525">
    <property type="entry name" value="C5_MeTfrase"/>
</dbReference>
<evidence type="ECO:0000259" key="18">
    <source>
        <dbReference type="PROSITE" id="PS51058"/>
    </source>
</evidence>
<evidence type="ECO:0000259" key="17">
    <source>
        <dbReference type="PROSITE" id="PS51038"/>
    </source>
</evidence>
<dbReference type="PRINTS" id="PR00105">
    <property type="entry name" value="C5METTRFRASE"/>
</dbReference>
<dbReference type="InterPro" id="IPR001025">
    <property type="entry name" value="BAH_dom"/>
</dbReference>
<dbReference type="GO" id="GO:0003886">
    <property type="term" value="F:DNA (cytosine-5-)-methyltransferase activity"/>
    <property type="evidence" value="ECO:0007669"/>
    <property type="project" value="UniProtKB-EC"/>
</dbReference>
<dbReference type="AlphaFoldDB" id="A0ABD2N0L5"/>
<keyword evidence="10" id="KW-0539">Nucleus</keyword>
<dbReference type="Gene3D" id="3.40.50.150">
    <property type="entry name" value="Vaccinia Virus protein VP39"/>
    <property type="match status" value="1"/>
</dbReference>
<dbReference type="InterPro" id="IPR043151">
    <property type="entry name" value="BAH_sf"/>
</dbReference>
<dbReference type="Gene3D" id="1.10.10.2230">
    <property type="match status" value="1"/>
</dbReference>
<dbReference type="PIRSF" id="PIRSF037404">
    <property type="entry name" value="DNMT1"/>
    <property type="match status" value="1"/>
</dbReference>
<keyword evidence="6" id="KW-0677">Repeat</keyword>
<evidence type="ECO:0000256" key="10">
    <source>
        <dbReference type="ARBA" id="ARBA00023242"/>
    </source>
</evidence>
<keyword evidence="2 14" id="KW-0489">Methyltransferase</keyword>
<dbReference type="PROSITE" id="PS51679">
    <property type="entry name" value="SAM_MT_C5"/>
    <property type="match status" value="1"/>
</dbReference>
<dbReference type="GO" id="GO:0005634">
    <property type="term" value="C:nucleus"/>
    <property type="evidence" value="ECO:0007669"/>
    <property type="project" value="UniProtKB-SubCell"/>
</dbReference>
<keyword evidence="5 12" id="KW-0479">Metal-binding</keyword>
<dbReference type="GO" id="GO:0008270">
    <property type="term" value="F:zinc ion binding"/>
    <property type="evidence" value="ECO:0007669"/>
    <property type="project" value="UniProtKB-KW"/>
</dbReference>
<evidence type="ECO:0000256" key="11">
    <source>
        <dbReference type="PIRSR" id="PIRSR037404-1"/>
    </source>
</evidence>
<comment type="similarity">
    <text evidence="14 15">Belongs to the class I-like SAM-binding methyltransferase superfamily. C5-methyltransferase family.</text>
</comment>
<dbReference type="GO" id="GO:0003677">
    <property type="term" value="F:DNA binding"/>
    <property type="evidence" value="ECO:0007669"/>
    <property type="project" value="UniProtKB-KW"/>
</dbReference>
<proteinExistence type="inferred from homology"/>
<evidence type="ECO:0000256" key="2">
    <source>
        <dbReference type="ARBA" id="ARBA00022603"/>
    </source>
</evidence>
<keyword evidence="7 13" id="KW-0863">Zinc-finger</keyword>
<comment type="catalytic activity">
    <reaction evidence="16">
        <text>a 2'-deoxycytidine in DNA + S-adenosyl-L-methionine = a 5-methyl-2'-deoxycytidine in DNA + S-adenosyl-L-homocysteine + H(+)</text>
        <dbReference type="Rhea" id="RHEA:13681"/>
        <dbReference type="Rhea" id="RHEA-COMP:11369"/>
        <dbReference type="Rhea" id="RHEA-COMP:11370"/>
        <dbReference type="ChEBI" id="CHEBI:15378"/>
        <dbReference type="ChEBI" id="CHEBI:57856"/>
        <dbReference type="ChEBI" id="CHEBI:59789"/>
        <dbReference type="ChEBI" id="CHEBI:85452"/>
        <dbReference type="ChEBI" id="CHEBI:85454"/>
        <dbReference type="EC" id="2.1.1.37"/>
    </reaction>
</comment>
<evidence type="ECO:0000256" key="1">
    <source>
        <dbReference type="ARBA" id="ARBA00004123"/>
    </source>
</evidence>
<evidence type="ECO:0000256" key="12">
    <source>
        <dbReference type="PIRSR" id="PIRSR037404-3"/>
    </source>
</evidence>
<dbReference type="InterPro" id="IPR002857">
    <property type="entry name" value="Znf_CXXC"/>
</dbReference>
<evidence type="ECO:0000256" key="16">
    <source>
        <dbReference type="RuleBase" id="RU000417"/>
    </source>
</evidence>
<dbReference type="PROSITE" id="PS51058">
    <property type="entry name" value="ZF_CXXC"/>
    <property type="match status" value="1"/>
</dbReference>
<evidence type="ECO:0000256" key="8">
    <source>
        <dbReference type="ARBA" id="ARBA00022833"/>
    </source>
</evidence>
<dbReference type="PROSITE" id="PS51038">
    <property type="entry name" value="BAH"/>
    <property type="match status" value="2"/>
</dbReference>
<dbReference type="EC" id="2.1.1.37" evidence="16"/>
<dbReference type="InterPro" id="IPR029063">
    <property type="entry name" value="SAM-dependent_MTases_sf"/>
</dbReference>
<dbReference type="Pfam" id="PF12047">
    <property type="entry name" value="DNMT1-RFD"/>
    <property type="match status" value="1"/>
</dbReference>
<sequence>MNEMENGILDESVSKRVKLANVSNKDESNNRVDIKAKTKQERCNICRQFVDNIILYDGHPNNSSEEYIALTSEKLSLFTGEESYVDEQDNRPTHKITYFNIYCKNGHLCPFDTGLIETDVLLYFSGYIKPIYDDNSSPDNGVPAYDMGPINEWWTTGFDGGEKALVGFSTDYAEYYLMEPSEEYKPFWDAVNEKIYLSKKIIEYLLDEGMLNPSYEDLLRLIDSLGGYQAEESLLRHAQFICDQVVSFDSAAATDNIERPLITIPCMRSLVKLAGVVFTNKKHMRRRENKGIKVKPPSWSKATTTNLVRDIFEVCFQDQIAIQNAKDVKGPRRKRCGVCEGCLNPECGECAHCKDMKKYHGPGKTKQACKRRICPYMAIQEADSDSDNEDIKEEADVENAPKMACATKIFHNVVFPNDPILKHGGRTFYNCALVDDIKVNIDHYVMLNSENSNKPPQIGRVCFIYKDTFPGKKMCHLHLFKRGADTILGTIADPRELFIVDHCEEVPLGSIVRHAKVEFRKKDELDCRFVDYVEEIGDKNSFNTCNSCRRRLKKRKSSTVQFVNNELKWMDETWVVGTCVFLKPEAYKFKDRVVGETFDETKENTTEPDLYPEHYRKVAENLRGSNLDTSDPFIIARIEEINYKEKGDTKLKVRIFFRPQHTRGSIHLVYETALNYVYWTEVIIDTTLDSVLGKCYVFYGENLTDVSKWTSEGPYRFYFDQCYDVNFHCVKDVPNQASKLGARGKGKSGKGKSNKVEIGPIEMPPEWAKIPVPLKAMDIFAGCGGLSEGLHQAGVCETKWAIEIEAAAADAFRLNNPHCKVFTKDCNDLLQLVMNKKEDAKKIGLPDKGEVEMLVGGPPCQGFSGMNRFNAGQYSLFKNSLIVSYLSFCEYYRPKYFILENVRNFVSFKRSVVLKLTLRCLLAMGYQVTFGILQAGHYGVPQTRRRLIIMAAAPGYVLPQYPEPSHVFNKRGCHLSFVVDQTKFCNGNKWTESAPYRTVTVRDALSDLPSINNGFNQLEIYYDSEPITHFQRLMRGDDTNSVVYDHICKEMAPLVEARISQIPTYPGSDWRDLPNMVVRLNNGTFTQALKYLYRYLFYSFKNKYFRQL</sequence>
<feature type="domain" description="BAH" evidence="17">
    <location>
        <begin position="614"/>
        <end position="734"/>
    </location>
</feature>
<keyword evidence="20" id="KW-1185">Reference proteome</keyword>
<evidence type="ECO:0000313" key="19">
    <source>
        <dbReference type="EMBL" id="KAL3272241.1"/>
    </source>
</evidence>
<evidence type="ECO:0000313" key="20">
    <source>
        <dbReference type="Proteomes" id="UP001516400"/>
    </source>
</evidence>
<feature type="domain" description="BAH" evidence="17">
    <location>
        <begin position="437"/>
        <end position="563"/>
    </location>
</feature>
<evidence type="ECO:0000256" key="15">
    <source>
        <dbReference type="RuleBase" id="RU000416"/>
    </source>
</evidence>
<dbReference type="Pfam" id="PF01426">
    <property type="entry name" value="BAH"/>
    <property type="match status" value="2"/>
</dbReference>
<gene>
    <name evidence="19" type="ORF">HHI36_022724</name>
</gene>
<dbReference type="Pfam" id="PF02008">
    <property type="entry name" value="zf-CXXC"/>
    <property type="match status" value="1"/>
</dbReference>
<evidence type="ECO:0000256" key="14">
    <source>
        <dbReference type="PROSITE-ProRule" id="PRU01016"/>
    </source>
</evidence>
<feature type="binding site" evidence="12">
    <location>
        <position position="103"/>
    </location>
    <ligand>
        <name>Zn(2+)</name>
        <dbReference type="ChEBI" id="CHEBI:29105"/>
    </ligand>
</feature>
<evidence type="ECO:0000256" key="4">
    <source>
        <dbReference type="ARBA" id="ARBA00022691"/>
    </source>
</evidence>
<keyword evidence="9" id="KW-0238">DNA-binding</keyword>
<keyword evidence="3 14" id="KW-0808">Transferase</keyword>
<dbReference type="InterPro" id="IPR050390">
    <property type="entry name" value="C5-Methyltransferase"/>
</dbReference>
<accession>A0ABD2N0L5</accession>
<dbReference type="FunFam" id="3.40.50.150:FF:000036">
    <property type="entry name" value="DNA (cytosine-5)-methyltransferase"/>
    <property type="match status" value="1"/>
</dbReference>
<dbReference type="GO" id="GO:0032259">
    <property type="term" value="P:methylation"/>
    <property type="evidence" value="ECO:0007669"/>
    <property type="project" value="UniProtKB-KW"/>
</dbReference>
<feature type="binding site" evidence="12">
    <location>
        <position position="43"/>
    </location>
    <ligand>
        <name>Zn(2+)</name>
        <dbReference type="ChEBI" id="CHEBI:29105"/>
    </ligand>
</feature>
<dbReference type="Proteomes" id="UP001516400">
    <property type="component" value="Unassembled WGS sequence"/>
</dbReference>
<keyword evidence="4 14" id="KW-0949">S-adenosyl-L-methionine</keyword>
<keyword evidence="8 12" id="KW-0862">Zinc</keyword>
<evidence type="ECO:0000256" key="9">
    <source>
        <dbReference type="ARBA" id="ARBA00023125"/>
    </source>
</evidence>
<feature type="domain" description="CXXC-type" evidence="18">
    <location>
        <begin position="329"/>
        <end position="375"/>
    </location>
</feature>
<dbReference type="SUPFAM" id="SSF53335">
    <property type="entry name" value="S-adenosyl-L-methionine-dependent methyltransferases"/>
    <property type="match status" value="1"/>
</dbReference>